<dbReference type="OrthoDB" id="10261027at2759"/>
<comment type="caution">
    <text evidence="1">The sequence shown here is derived from an EMBL/GenBank/DDBJ whole genome shotgun (WGS) entry which is preliminary data.</text>
</comment>
<keyword evidence="2" id="KW-1185">Reference proteome</keyword>
<evidence type="ECO:0000313" key="2">
    <source>
        <dbReference type="Proteomes" id="UP000266673"/>
    </source>
</evidence>
<evidence type="ECO:0008006" key="3">
    <source>
        <dbReference type="Google" id="ProtNLM"/>
    </source>
</evidence>
<dbReference type="EMBL" id="QKWP01001308">
    <property type="protein sequence ID" value="RIB09943.1"/>
    <property type="molecule type" value="Genomic_DNA"/>
</dbReference>
<sequence length="66" mass="8030">WFKNTINEGYFKSYDYSEFFVHKSIGKGGFRIIYKAKWKDCRLAIALNQLNIIFMMKRLFNNLLKR</sequence>
<evidence type="ECO:0000313" key="1">
    <source>
        <dbReference type="EMBL" id="RIB09943.1"/>
    </source>
</evidence>
<organism evidence="1 2">
    <name type="scientific">Gigaspora rosea</name>
    <dbReference type="NCBI Taxonomy" id="44941"/>
    <lineage>
        <taxon>Eukaryota</taxon>
        <taxon>Fungi</taxon>
        <taxon>Fungi incertae sedis</taxon>
        <taxon>Mucoromycota</taxon>
        <taxon>Glomeromycotina</taxon>
        <taxon>Glomeromycetes</taxon>
        <taxon>Diversisporales</taxon>
        <taxon>Gigasporaceae</taxon>
        <taxon>Gigaspora</taxon>
    </lineage>
</organism>
<proteinExistence type="predicted"/>
<dbReference type="Proteomes" id="UP000266673">
    <property type="component" value="Unassembled WGS sequence"/>
</dbReference>
<reference evidence="1 2" key="1">
    <citation type="submission" date="2018-06" db="EMBL/GenBank/DDBJ databases">
        <title>Comparative genomics reveals the genomic features of Rhizophagus irregularis, R. cerebriforme, R. diaphanum and Gigaspora rosea, and their symbiotic lifestyle signature.</title>
        <authorList>
            <person name="Morin E."/>
            <person name="San Clemente H."/>
            <person name="Chen E.C.H."/>
            <person name="De La Providencia I."/>
            <person name="Hainaut M."/>
            <person name="Kuo A."/>
            <person name="Kohler A."/>
            <person name="Murat C."/>
            <person name="Tang N."/>
            <person name="Roy S."/>
            <person name="Loubradou J."/>
            <person name="Henrissat B."/>
            <person name="Grigoriev I.V."/>
            <person name="Corradi N."/>
            <person name="Roux C."/>
            <person name="Martin F.M."/>
        </authorList>
    </citation>
    <scope>NUCLEOTIDE SEQUENCE [LARGE SCALE GENOMIC DNA]</scope>
    <source>
        <strain evidence="1 2">DAOM 194757</strain>
    </source>
</reference>
<protein>
    <recommendedName>
        <fullName evidence="3">Protein kinase domain-containing protein</fullName>
    </recommendedName>
</protein>
<dbReference type="AlphaFoldDB" id="A0A397UR77"/>
<accession>A0A397UR77</accession>
<dbReference type="Gene3D" id="3.30.200.20">
    <property type="entry name" value="Phosphorylase Kinase, domain 1"/>
    <property type="match status" value="1"/>
</dbReference>
<name>A0A397UR77_9GLOM</name>
<gene>
    <name evidence="1" type="ORF">C2G38_2107305</name>
</gene>
<feature type="non-terminal residue" evidence="1">
    <location>
        <position position="1"/>
    </location>
</feature>